<evidence type="ECO:0000313" key="3">
    <source>
        <dbReference type="Proteomes" id="UP001054252"/>
    </source>
</evidence>
<evidence type="ECO:0000256" key="1">
    <source>
        <dbReference type="SAM" id="MobiDB-lite"/>
    </source>
</evidence>
<sequence length="489" mass="54484">MADPYSTDEVQSYHDPWYTFQDSFLEFNAWSARRASEKQKDLLILEAFKGSDVGSAWFPSQRDVMHARLERQDLLLVPIHFAFSSGKIKDWCGWPKEMLANNGFVETLRVAGVLKPVALSQAVEWLCRLKALKEYPMAKCGYTSGTALLACSRIGKRKIKGQIVSDVDGFLDDYGSFNFHAYKVMLGTFAPLEVSLFDKALLAVLGNQIVNFIAGDLGHLEALAVVTPSMLLCFTWWRTWSLECYCPERVTRLFDYDQDVPRAPSSDKTDWNKAMWPYIDEAASNMWSEGAATLRFFSIAKMSTMSPLMLEYWGTLLKSNYHKHSQGFLMRGYDGQWVPVCLLVLGLVEEEYGAAEGELEQEATDNAGIGGEADEAAPSRKSSLDKRKSVAQPLKSATSDEGFGLVPILGNDEIPSKPKEAEKVEALAVNMEEALANPDIHRKILAKEIGEPPLPDKILNFVDSTVDWSDPASFTAELAKKAKASEVLL</sequence>
<evidence type="ECO:0000313" key="2">
    <source>
        <dbReference type="EMBL" id="GKV13217.1"/>
    </source>
</evidence>
<organism evidence="2 3">
    <name type="scientific">Rubroshorea leprosula</name>
    <dbReference type="NCBI Taxonomy" id="152421"/>
    <lineage>
        <taxon>Eukaryota</taxon>
        <taxon>Viridiplantae</taxon>
        <taxon>Streptophyta</taxon>
        <taxon>Embryophyta</taxon>
        <taxon>Tracheophyta</taxon>
        <taxon>Spermatophyta</taxon>
        <taxon>Magnoliopsida</taxon>
        <taxon>eudicotyledons</taxon>
        <taxon>Gunneridae</taxon>
        <taxon>Pentapetalae</taxon>
        <taxon>rosids</taxon>
        <taxon>malvids</taxon>
        <taxon>Malvales</taxon>
        <taxon>Dipterocarpaceae</taxon>
        <taxon>Rubroshorea</taxon>
    </lineage>
</organism>
<reference evidence="2 3" key="1">
    <citation type="journal article" date="2021" name="Commun. Biol.">
        <title>The genome of Shorea leprosula (Dipterocarpaceae) highlights the ecological relevance of drought in aseasonal tropical rainforests.</title>
        <authorList>
            <person name="Ng K.K.S."/>
            <person name="Kobayashi M.J."/>
            <person name="Fawcett J.A."/>
            <person name="Hatakeyama M."/>
            <person name="Paape T."/>
            <person name="Ng C.H."/>
            <person name="Ang C.C."/>
            <person name="Tnah L.H."/>
            <person name="Lee C.T."/>
            <person name="Nishiyama T."/>
            <person name="Sese J."/>
            <person name="O'Brien M.J."/>
            <person name="Copetti D."/>
            <person name="Mohd Noor M.I."/>
            <person name="Ong R.C."/>
            <person name="Putra M."/>
            <person name="Sireger I.Z."/>
            <person name="Indrioko S."/>
            <person name="Kosugi Y."/>
            <person name="Izuno A."/>
            <person name="Isagi Y."/>
            <person name="Lee S.L."/>
            <person name="Shimizu K.K."/>
        </authorList>
    </citation>
    <scope>NUCLEOTIDE SEQUENCE [LARGE SCALE GENOMIC DNA]</scope>
    <source>
        <strain evidence="2">214</strain>
    </source>
</reference>
<accession>A0AAV5JNS9</accession>
<feature type="region of interest" description="Disordered" evidence="1">
    <location>
        <begin position="361"/>
        <end position="395"/>
    </location>
</feature>
<dbReference type="EMBL" id="BPVZ01000038">
    <property type="protein sequence ID" value="GKV13217.1"/>
    <property type="molecule type" value="Genomic_DNA"/>
</dbReference>
<keyword evidence="3" id="KW-1185">Reference proteome</keyword>
<gene>
    <name evidence="2" type="ORF">SLEP1_g24262</name>
</gene>
<proteinExistence type="predicted"/>
<dbReference type="Proteomes" id="UP001054252">
    <property type="component" value="Unassembled WGS sequence"/>
</dbReference>
<dbReference type="AlphaFoldDB" id="A0AAV5JNS9"/>
<name>A0AAV5JNS9_9ROSI</name>
<protein>
    <submittedName>
        <fullName evidence="2">Uncharacterized protein</fullName>
    </submittedName>
</protein>
<comment type="caution">
    <text evidence="2">The sequence shown here is derived from an EMBL/GenBank/DDBJ whole genome shotgun (WGS) entry which is preliminary data.</text>
</comment>